<protein>
    <submittedName>
        <fullName evidence="2">Uncharacterized protein</fullName>
    </submittedName>
</protein>
<reference evidence="2" key="2">
    <citation type="submission" date="2025-09" db="UniProtKB">
        <authorList>
            <consortium name="Ensembl"/>
        </authorList>
    </citation>
    <scope>IDENTIFICATION</scope>
</reference>
<feature type="region of interest" description="Disordered" evidence="1">
    <location>
        <begin position="210"/>
        <end position="245"/>
    </location>
</feature>
<dbReference type="Ensembl" id="ENSGMOT00000045849.1">
    <property type="protein sequence ID" value="ENSGMOP00000063317.1"/>
    <property type="gene ID" value="ENSGMOG00000026863.1"/>
</dbReference>
<organism evidence="2 3">
    <name type="scientific">Gadus morhua</name>
    <name type="common">Atlantic cod</name>
    <dbReference type="NCBI Taxonomy" id="8049"/>
    <lineage>
        <taxon>Eukaryota</taxon>
        <taxon>Metazoa</taxon>
        <taxon>Chordata</taxon>
        <taxon>Craniata</taxon>
        <taxon>Vertebrata</taxon>
        <taxon>Euteleostomi</taxon>
        <taxon>Actinopterygii</taxon>
        <taxon>Neopterygii</taxon>
        <taxon>Teleostei</taxon>
        <taxon>Neoteleostei</taxon>
        <taxon>Acanthomorphata</taxon>
        <taxon>Zeiogadaria</taxon>
        <taxon>Gadariae</taxon>
        <taxon>Gadiformes</taxon>
        <taxon>Gadoidei</taxon>
        <taxon>Gadidae</taxon>
        <taxon>Gadus</taxon>
    </lineage>
</organism>
<dbReference type="AlphaFoldDB" id="A0A8C5CNI1"/>
<keyword evidence="3" id="KW-1185">Reference proteome</keyword>
<sequence>MQNPDGAAASAAQQHQRETTESLALLREAVLRLTQHAVRAAPTAAPTSRLTKLGPEDDVEAYLEVFERTAQRKGWPEEQWAHIVAPFLNGPAQQASQDLPADIARQYPALKQAILAYYGHNLAARSQRAQDWRFDARGAVRTQIAQHNWLVKRWLTTGEGPNPIDRVIIDNTLRRLPPDTRRVLAHHHPASVDDLVLQLENWQVAQLLSARPAPAPQRAEIRQDPRGPPIRTPAPGFTPPSGVPENREVRRCFECGQLVHLARYPPRGRDVSMPSAYADPGADHTCMLATCWTQGTSGSPTIPARVMNRETQALLDTGSVVTLLRPDLAGGKAGEPMEVACVHGDTRTYPTCHVVVRTPHECSRSGRGLSPTYRSHCYREGLPDLPPVAGPDAGAPEPERPSPQRGAGGSAGLRGHPASIVPGRADGGGRGV</sequence>
<evidence type="ECO:0000313" key="3">
    <source>
        <dbReference type="Proteomes" id="UP000694546"/>
    </source>
</evidence>
<reference evidence="2" key="1">
    <citation type="submission" date="2025-08" db="UniProtKB">
        <authorList>
            <consortium name="Ensembl"/>
        </authorList>
    </citation>
    <scope>IDENTIFICATION</scope>
</reference>
<feature type="region of interest" description="Disordered" evidence="1">
    <location>
        <begin position="374"/>
        <end position="432"/>
    </location>
</feature>
<dbReference type="OMA" id="RTPHECS"/>
<accession>A0A8C5CNI1</accession>
<evidence type="ECO:0000256" key="1">
    <source>
        <dbReference type="SAM" id="MobiDB-lite"/>
    </source>
</evidence>
<feature type="region of interest" description="Disordered" evidence="1">
    <location>
        <begin position="1"/>
        <end position="20"/>
    </location>
</feature>
<evidence type="ECO:0000313" key="2">
    <source>
        <dbReference type="Ensembl" id="ENSGMOP00000063317.1"/>
    </source>
</evidence>
<dbReference type="SUPFAM" id="SSF50630">
    <property type="entry name" value="Acid proteases"/>
    <property type="match status" value="1"/>
</dbReference>
<feature type="compositionally biased region" description="Pro residues" evidence="1">
    <location>
        <begin position="226"/>
        <end position="242"/>
    </location>
</feature>
<dbReference type="PANTHER" id="PTHR46888:SF15">
    <property type="entry name" value="ZINC FINGER AND SCAN DOMAIN-CONTAINING PROTEIN 12-LIKE"/>
    <property type="match status" value="1"/>
</dbReference>
<dbReference type="GeneTree" id="ENSGT00990000206724"/>
<dbReference type="InterPro" id="IPR021109">
    <property type="entry name" value="Peptidase_aspartic_dom_sf"/>
</dbReference>
<proteinExistence type="predicted"/>
<name>A0A8C5CNI1_GADMO</name>
<dbReference type="PANTHER" id="PTHR46888">
    <property type="entry name" value="ZINC KNUCKLE DOMAINCONTAINING PROTEIN-RELATED"/>
    <property type="match status" value="1"/>
</dbReference>
<dbReference type="Proteomes" id="UP000694546">
    <property type="component" value="Chromosome 3"/>
</dbReference>